<dbReference type="PANTHER" id="PTHR46577">
    <property type="entry name" value="HTH-TYPE TRANSCRIPTIONAL REGULATORY PROTEIN GABR"/>
    <property type="match status" value="1"/>
</dbReference>
<dbReference type="CDD" id="cd00609">
    <property type="entry name" value="AAT_like"/>
    <property type="match status" value="1"/>
</dbReference>
<dbReference type="InterPro" id="IPR000524">
    <property type="entry name" value="Tscrpt_reg_HTH_GntR"/>
</dbReference>
<gene>
    <name evidence="7" type="ORF">GCM10017783_20020</name>
</gene>
<dbReference type="InterPro" id="IPR015421">
    <property type="entry name" value="PyrdxlP-dep_Trfase_major"/>
</dbReference>
<dbReference type="Gene3D" id="1.10.10.10">
    <property type="entry name" value="Winged helix-like DNA-binding domain superfamily/Winged helix DNA-binding domain"/>
    <property type="match status" value="1"/>
</dbReference>
<dbReference type="Pfam" id="PF00155">
    <property type="entry name" value="Aminotran_1_2"/>
    <property type="match status" value="1"/>
</dbReference>
<dbReference type="InterPro" id="IPR036390">
    <property type="entry name" value="WH_DNA-bd_sf"/>
</dbReference>
<evidence type="ECO:0000256" key="4">
    <source>
        <dbReference type="ARBA" id="ARBA00023125"/>
    </source>
</evidence>
<evidence type="ECO:0000313" key="7">
    <source>
        <dbReference type="EMBL" id="GHG07414.1"/>
    </source>
</evidence>
<dbReference type="PROSITE" id="PS50949">
    <property type="entry name" value="HTH_GNTR"/>
    <property type="match status" value="1"/>
</dbReference>
<evidence type="ECO:0000256" key="5">
    <source>
        <dbReference type="ARBA" id="ARBA00023163"/>
    </source>
</evidence>
<organism evidence="7 8">
    <name type="scientific">Deinococcus piscis</name>
    <dbReference type="NCBI Taxonomy" id="394230"/>
    <lineage>
        <taxon>Bacteria</taxon>
        <taxon>Thermotogati</taxon>
        <taxon>Deinococcota</taxon>
        <taxon>Deinococci</taxon>
        <taxon>Deinococcales</taxon>
        <taxon>Deinococcaceae</taxon>
        <taxon>Deinococcus</taxon>
    </lineage>
</organism>
<name>A0ABQ3K7P0_9DEIO</name>
<evidence type="ECO:0000256" key="2">
    <source>
        <dbReference type="ARBA" id="ARBA00022898"/>
    </source>
</evidence>
<keyword evidence="3" id="KW-0805">Transcription regulation</keyword>
<dbReference type="InterPro" id="IPR036388">
    <property type="entry name" value="WH-like_DNA-bd_sf"/>
</dbReference>
<dbReference type="InterPro" id="IPR015424">
    <property type="entry name" value="PyrdxlP-dep_Trfase"/>
</dbReference>
<reference evidence="8" key="1">
    <citation type="journal article" date="2019" name="Int. J. Syst. Evol. Microbiol.">
        <title>The Global Catalogue of Microorganisms (GCM) 10K type strain sequencing project: providing services to taxonomists for standard genome sequencing and annotation.</title>
        <authorList>
            <consortium name="The Broad Institute Genomics Platform"/>
            <consortium name="The Broad Institute Genome Sequencing Center for Infectious Disease"/>
            <person name="Wu L."/>
            <person name="Ma J."/>
        </authorList>
    </citation>
    <scope>NUCLEOTIDE SEQUENCE [LARGE SCALE GENOMIC DNA]</scope>
    <source>
        <strain evidence="8">CGMCC 1.18439</strain>
    </source>
</reference>
<dbReference type="Pfam" id="PF00392">
    <property type="entry name" value="GntR"/>
    <property type="match status" value="1"/>
</dbReference>
<keyword evidence="4" id="KW-0238">DNA-binding</keyword>
<comment type="caution">
    <text evidence="7">The sequence shown here is derived from an EMBL/GenBank/DDBJ whole genome shotgun (WGS) entry which is preliminary data.</text>
</comment>
<dbReference type="CDD" id="cd07377">
    <property type="entry name" value="WHTH_GntR"/>
    <property type="match status" value="1"/>
</dbReference>
<dbReference type="InterPro" id="IPR051446">
    <property type="entry name" value="HTH_trans_reg/aminotransferase"/>
</dbReference>
<protein>
    <submittedName>
        <fullName evidence="7">Transcriptional regulator</fullName>
    </submittedName>
</protein>
<dbReference type="InterPro" id="IPR004839">
    <property type="entry name" value="Aminotransferase_I/II_large"/>
</dbReference>
<dbReference type="RefSeq" id="WP_189643602.1">
    <property type="nucleotide sequence ID" value="NZ_BNAL01000027.1"/>
</dbReference>
<dbReference type="SUPFAM" id="SSF53383">
    <property type="entry name" value="PLP-dependent transferases"/>
    <property type="match status" value="1"/>
</dbReference>
<dbReference type="SUPFAM" id="SSF46785">
    <property type="entry name" value="Winged helix' DNA-binding domain"/>
    <property type="match status" value="1"/>
</dbReference>
<evidence type="ECO:0000256" key="3">
    <source>
        <dbReference type="ARBA" id="ARBA00023015"/>
    </source>
</evidence>
<dbReference type="Gene3D" id="3.40.640.10">
    <property type="entry name" value="Type I PLP-dependent aspartate aminotransferase-like (Major domain)"/>
    <property type="match status" value="1"/>
</dbReference>
<keyword evidence="2" id="KW-0663">Pyridoxal phosphate</keyword>
<keyword evidence="8" id="KW-1185">Reference proteome</keyword>
<evidence type="ECO:0000259" key="6">
    <source>
        <dbReference type="PROSITE" id="PS50949"/>
    </source>
</evidence>
<accession>A0ABQ3K7P0</accession>
<dbReference type="EMBL" id="BNAL01000027">
    <property type="protein sequence ID" value="GHG07414.1"/>
    <property type="molecule type" value="Genomic_DNA"/>
</dbReference>
<sequence>MNALERDLHLDRTSDTPLTRQLAAALRTQVASGQLPAGTRLSPTRQLADLLKVSRGTVTEVFETLCAEGYLEARVGSGTFVRALPEAGQSLSQPSARARALSGLRALPGPGAGHSLRPFRHSRPDPRLFPWKSWARLEARADWSPAQRSSAAGWPPLREQVAAYLRQERGLDCQAEQIIITTGTQQALDLAARTLLDHGERAALESPGYPGTRAALLGAGLVPVPLPVDREGLDPAPLWRQRDLRLACVTPAHQFPTGVPLSAERRLELLRWASERGGWILEDDYDSEYRYTGPPLTPLQALSDRVIHLGTFSAFLFSGLRLGFLVVPPHLVHTFTAVKQAMDGGSSVRDSATLARFMAEGHFTRHLGRTRRIYAARHDVLVHELQNLTCELLSSGRGLHLTAHWPGTQESQLLRQAEALGLDLTPVQAFQWGRSAKVPGLLLGFAAFTPQEIAHATAQLVQVL</sequence>
<dbReference type="PANTHER" id="PTHR46577:SF1">
    <property type="entry name" value="HTH-TYPE TRANSCRIPTIONAL REGULATORY PROTEIN GABR"/>
    <property type="match status" value="1"/>
</dbReference>
<evidence type="ECO:0000256" key="1">
    <source>
        <dbReference type="ARBA" id="ARBA00005384"/>
    </source>
</evidence>
<feature type="domain" description="HTH gntR-type" evidence="6">
    <location>
        <begin position="16"/>
        <end position="84"/>
    </location>
</feature>
<dbReference type="SMART" id="SM00345">
    <property type="entry name" value="HTH_GNTR"/>
    <property type="match status" value="1"/>
</dbReference>
<proteinExistence type="inferred from homology"/>
<keyword evidence="5" id="KW-0804">Transcription</keyword>
<dbReference type="Proteomes" id="UP000632154">
    <property type="component" value="Unassembled WGS sequence"/>
</dbReference>
<evidence type="ECO:0000313" key="8">
    <source>
        <dbReference type="Proteomes" id="UP000632154"/>
    </source>
</evidence>
<comment type="similarity">
    <text evidence="1">In the C-terminal section; belongs to the class-I pyridoxal-phosphate-dependent aminotransferase family.</text>
</comment>